<dbReference type="RefSeq" id="WP_204678811.1">
    <property type="nucleotide sequence ID" value="NZ_BSNR01000009.1"/>
</dbReference>
<name>A0ABS2JYD8_9GAMM</name>
<evidence type="ECO:0008006" key="3">
    <source>
        <dbReference type="Google" id="ProtNLM"/>
    </source>
</evidence>
<comment type="caution">
    <text evidence="1">The sequence shown here is derived from an EMBL/GenBank/DDBJ whole genome shotgun (WGS) entry which is preliminary data.</text>
</comment>
<proteinExistence type="predicted"/>
<accession>A0ABS2JYD8</accession>
<dbReference type="EMBL" id="JADIKE010000019">
    <property type="protein sequence ID" value="MBM7124008.1"/>
    <property type="molecule type" value="Genomic_DNA"/>
</dbReference>
<dbReference type="Proteomes" id="UP001430149">
    <property type="component" value="Unassembled WGS sequence"/>
</dbReference>
<keyword evidence="2" id="KW-1185">Reference proteome</keyword>
<evidence type="ECO:0000313" key="2">
    <source>
        <dbReference type="Proteomes" id="UP001430149"/>
    </source>
</evidence>
<evidence type="ECO:0000313" key="1">
    <source>
        <dbReference type="EMBL" id="MBM7124008.1"/>
    </source>
</evidence>
<organism evidence="1 2">
    <name type="scientific">Dyella flava</name>
    <dbReference type="NCBI Taxonomy" id="1920170"/>
    <lineage>
        <taxon>Bacteria</taxon>
        <taxon>Pseudomonadati</taxon>
        <taxon>Pseudomonadota</taxon>
        <taxon>Gammaproteobacteria</taxon>
        <taxon>Lysobacterales</taxon>
        <taxon>Rhodanobacteraceae</taxon>
        <taxon>Dyella</taxon>
    </lineage>
</organism>
<sequence length="143" mass="15913">MPVTARNDIPFELYKANLQFALRTNKLLKECGQHWVNAFSHAAGEQVTATQEQIERVSQNADWHSLATIPGEALLSLMRAKTGNEPSIVKTAVANQTRFLSGLQEAFSMWQHDSVKAMGELDASNAFSTNMGDFFKLFHNTTP</sequence>
<gene>
    <name evidence="1" type="ORF">ISP19_01330</name>
</gene>
<protein>
    <recommendedName>
        <fullName evidence="3">Phasin protein</fullName>
    </recommendedName>
</protein>
<reference evidence="1" key="1">
    <citation type="submission" date="2020-10" db="EMBL/GenBank/DDBJ databases">
        <title>Phylogeny of dyella-like bacteria.</title>
        <authorList>
            <person name="Fu J."/>
        </authorList>
    </citation>
    <scope>NUCLEOTIDE SEQUENCE</scope>
    <source>
        <strain evidence="1">DHOC52</strain>
    </source>
</reference>